<keyword evidence="2" id="KW-1185">Reference proteome</keyword>
<protein>
    <submittedName>
        <fullName evidence="1">Uncharacterized protein</fullName>
    </submittedName>
</protein>
<organism evidence="1 2">
    <name type="scientific">Papaver atlanticum</name>
    <dbReference type="NCBI Taxonomy" id="357466"/>
    <lineage>
        <taxon>Eukaryota</taxon>
        <taxon>Viridiplantae</taxon>
        <taxon>Streptophyta</taxon>
        <taxon>Embryophyta</taxon>
        <taxon>Tracheophyta</taxon>
        <taxon>Spermatophyta</taxon>
        <taxon>Magnoliopsida</taxon>
        <taxon>Ranunculales</taxon>
        <taxon>Papaveraceae</taxon>
        <taxon>Papaveroideae</taxon>
        <taxon>Papaver</taxon>
    </lineage>
</organism>
<comment type="caution">
    <text evidence="1">The sequence shown here is derived from an EMBL/GenBank/DDBJ whole genome shotgun (WGS) entry which is preliminary data.</text>
</comment>
<sequence length="51" mass="5999">NEEFEMIVISTREYFELSYSNDQKQIAVDSLRYAFSNYGFTSLLTISKFSD</sequence>
<reference evidence="1" key="1">
    <citation type="submission" date="2022-04" db="EMBL/GenBank/DDBJ databases">
        <title>A functionally conserved STORR gene fusion in Papaver species that diverged 16.8 million years ago.</title>
        <authorList>
            <person name="Catania T."/>
        </authorList>
    </citation>
    <scope>NUCLEOTIDE SEQUENCE</scope>
    <source>
        <strain evidence="1">S-188037</strain>
    </source>
</reference>
<dbReference type="Proteomes" id="UP001202328">
    <property type="component" value="Unassembled WGS sequence"/>
</dbReference>
<feature type="non-terminal residue" evidence="1">
    <location>
        <position position="1"/>
    </location>
</feature>
<evidence type="ECO:0000313" key="2">
    <source>
        <dbReference type="Proteomes" id="UP001202328"/>
    </source>
</evidence>
<dbReference type="EMBL" id="JAJJMB010017748">
    <property type="protein sequence ID" value="KAI3835601.1"/>
    <property type="molecule type" value="Genomic_DNA"/>
</dbReference>
<gene>
    <name evidence="1" type="ORF">MKW98_027513</name>
</gene>
<proteinExistence type="predicted"/>
<name>A0AAD4X3J5_9MAGN</name>
<evidence type="ECO:0000313" key="1">
    <source>
        <dbReference type="EMBL" id="KAI3835601.1"/>
    </source>
</evidence>
<accession>A0AAD4X3J5</accession>
<dbReference type="AlphaFoldDB" id="A0AAD4X3J5"/>